<accession>A0A9X3A280</accession>
<keyword evidence="3" id="KW-0560">Oxidoreductase</keyword>
<dbReference type="AlphaFoldDB" id="A0A9X3A280"/>
<dbReference type="GO" id="GO:0004497">
    <property type="term" value="F:monooxygenase activity"/>
    <property type="evidence" value="ECO:0007669"/>
    <property type="project" value="UniProtKB-ARBA"/>
</dbReference>
<evidence type="ECO:0000256" key="5">
    <source>
        <dbReference type="ARBA" id="ARBA00023014"/>
    </source>
</evidence>
<dbReference type="RefSeq" id="WP_259624224.1">
    <property type="nucleotide sequence ID" value="NZ_JANYMP010000007.1"/>
</dbReference>
<gene>
    <name evidence="8" type="ORF">NZH93_17825</name>
</gene>
<keyword evidence="5" id="KW-0411">Iron-sulfur</keyword>
<evidence type="ECO:0000256" key="4">
    <source>
        <dbReference type="ARBA" id="ARBA00023004"/>
    </source>
</evidence>
<dbReference type="GO" id="GO:0051537">
    <property type="term" value="F:2 iron, 2 sulfur cluster binding"/>
    <property type="evidence" value="ECO:0007669"/>
    <property type="project" value="UniProtKB-KW"/>
</dbReference>
<keyword evidence="9" id="KW-1185">Reference proteome</keyword>
<dbReference type="PANTHER" id="PTHR21266:SF60">
    <property type="entry name" value="3-KETOSTEROID-9-ALPHA-MONOOXYGENASE, OXYGENASE COMPONENT"/>
    <property type="match status" value="1"/>
</dbReference>
<dbReference type="CDD" id="cd03469">
    <property type="entry name" value="Rieske_RO_Alpha_N"/>
    <property type="match status" value="1"/>
</dbReference>
<proteinExistence type="predicted"/>
<dbReference type="PANTHER" id="PTHR21266">
    <property type="entry name" value="IRON-SULFUR DOMAIN CONTAINING PROTEIN"/>
    <property type="match status" value="1"/>
</dbReference>
<dbReference type="InterPro" id="IPR036922">
    <property type="entry name" value="Rieske_2Fe-2S_sf"/>
</dbReference>
<evidence type="ECO:0000313" key="8">
    <source>
        <dbReference type="EMBL" id="MCS7478723.1"/>
    </source>
</evidence>
<dbReference type="GO" id="GO:0046872">
    <property type="term" value="F:metal ion binding"/>
    <property type="evidence" value="ECO:0007669"/>
    <property type="project" value="UniProtKB-KW"/>
</dbReference>
<protein>
    <submittedName>
        <fullName evidence="8">Rieske 2Fe-2S domain-containing protein</fullName>
    </submittedName>
</protein>
<evidence type="ECO:0000313" key="9">
    <source>
        <dbReference type="Proteomes" id="UP001141259"/>
    </source>
</evidence>
<dbReference type="InterPro" id="IPR050584">
    <property type="entry name" value="Cholesterol_7-desaturase"/>
</dbReference>
<name>A0A9X3A280_9PSEU</name>
<evidence type="ECO:0000259" key="7">
    <source>
        <dbReference type="PROSITE" id="PS51296"/>
    </source>
</evidence>
<comment type="caution">
    <text evidence="8">The sequence shown here is derived from an EMBL/GenBank/DDBJ whole genome shotgun (WGS) entry which is preliminary data.</text>
</comment>
<dbReference type="Gene3D" id="2.102.10.10">
    <property type="entry name" value="Rieske [2Fe-2S] iron-sulphur domain"/>
    <property type="match status" value="1"/>
</dbReference>
<organism evidence="8 9">
    <name type="scientific">Umezawaea endophytica</name>
    <dbReference type="NCBI Taxonomy" id="1654476"/>
    <lineage>
        <taxon>Bacteria</taxon>
        <taxon>Bacillati</taxon>
        <taxon>Actinomycetota</taxon>
        <taxon>Actinomycetes</taxon>
        <taxon>Pseudonocardiales</taxon>
        <taxon>Pseudonocardiaceae</taxon>
        <taxon>Umezawaea</taxon>
    </lineage>
</organism>
<dbReference type="InterPro" id="IPR017941">
    <property type="entry name" value="Rieske_2Fe-2S"/>
</dbReference>
<dbReference type="GO" id="GO:0016705">
    <property type="term" value="F:oxidoreductase activity, acting on paired donors, with incorporation or reduction of molecular oxygen"/>
    <property type="evidence" value="ECO:0007669"/>
    <property type="project" value="UniProtKB-ARBA"/>
</dbReference>
<evidence type="ECO:0000256" key="1">
    <source>
        <dbReference type="ARBA" id="ARBA00022714"/>
    </source>
</evidence>
<keyword evidence="2" id="KW-0479">Metal-binding</keyword>
<reference evidence="8" key="1">
    <citation type="submission" date="2022-08" db="EMBL/GenBank/DDBJ databases">
        <authorList>
            <person name="Tistechok S."/>
            <person name="Samborskyy M."/>
            <person name="Roman I."/>
        </authorList>
    </citation>
    <scope>NUCLEOTIDE SEQUENCE</scope>
    <source>
        <strain evidence="8">DSM 103496</strain>
    </source>
</reference>
<dbReference type="Proteomes" id="UP001141259">
    <property type="component" value="Unassembled WGS sequence"/>
</dbReference>
<feature type="region of interest" description="Disordered" evidence="6">
    <location>
        <begin position="1"/>
        <end position="26"/>
    </location>
</feature>
<dbReference type="PROSITE" id="PS51296">
    <property type="entry name" value="RIESKE"/>
    <property type="match status" value="1"/>
</dbReference>
<keyword evidence="1" id="KW-0001">2Fe-2S</keyword>
<evidence type="ECO:0000256" key="3">
    <source>
        <dbReference type="ARBA" id="ARBA00023002"/>
    </source>
</evidence>
<sequence length="352" mass="39485">MEIEYHGRGAQVTAIQENRAHDTTPQRRLKGRAIPAEGEGGVFSETWFPVCLSSDVPARGVHGCDFLDGRVIVSRDRHGEVRVFSAYCLHLGADLSIGQVTESGNIRCPFHGWEYDGGSGRCAHLPSGDPVPPRASLYRFPTVERYGVVFAFNGVEPRFSIPDFDRPEDSLVLRSGTFPDRFQVDPWVICANTPDLLHVTELHHFDMRNDPYEEATWQDYSATFPIHAVAPAGVVFDIRPEIHGTNLFHQNGTVDGRWFGWSTWMGIPTPGQTTVFYTICAQPEPGETSEQTGEFLDYVLDLEMSIASEDVPIFAGMRYTPGNLTRGDRVLARFFEYLRTFPRSHPSAEFLN</sequence>
<dbReference type="SUPFAM" id="SSF50022">
    <property type="entry name" value="ISP domain"/>
    <property type="match status" value="1"/>
</dbReference>
<evidence type="ECO:0000256" key="2">
    <source>
        <dbReference type="ARBA" id="ARBA00022723"/>
    </source>
</evidence>
<evidence type="ECO:0000256" key="6">
    <source>
        <dbReference type="SAM" id="MobiDB-lite"/>
    </source>
</evidence>
<feature type="domain" description="Rieske" evidence="7">
    <location>
        <begin position="47"/>
        <end position="151"/>
    </location>
</feature>
<keyword evidence="4" id="KW-0408">Iron</keyword>
<dbReference type="EMBL" id="JANYMP010000007">
    <property type="protein sequence ID" value="MCS7478723.1"/>
    <property type="molecule type" value="Genomic_DNA"/>
</dbReference>
<dbReference type="Pfam" id="PF00355">
    <property type="entry name" value="Rieske"/>
    <property type="match status" value="1"/>
</dbReference>